<evidence type="ECO:0000256" key="2">
    <source>
        <dbReference type="ARBA" id="ARBA00023015"/>
    </source>
</evidence>
<dbReference type="EMBL" id="SSWX01000003">
    <property type="protein sequence ID" value="THJ35636.1"/>
    <property type="molecule type" value="Genomic_DNA"/>
</dbReference>
<keyword evidence="4" id="KW-0804">Transcription</keyword>
<organism evidence="6 7">
    <name type="scientific">Lampropedia aestuarii</name>
    <dbReference type="NCBI Taxonomy" id="2562762"/>
    <lineage>
        <taxon>Bacteria</taxon>
        <taxon>Pseudomonadati</taxon>
        <taxon>Pseudomonadota</taxon>
        <taxon>Betaproteobacteria</taxon>
        <taxon>Burkholderiales</taxon>
        <taxon>Comamonadaceae</taxon>
        <taxon>Lampropedia</taxon>
    </lineage>
</organism>
<dbReference type="Pfam" id="PF03466">
    <property type="entry name" value="LysR_substrate"/>
    <property type="match status" value="1"/>
</dbReference>
<dbReference type="GO" id="GO:0003677">
    <property type="term" value="F:DNA binding"/>
    <property type="evidence" value="ECO:0007669"/>
    <property type="project" value="UniProtKB-KW"/>
</dbReference>
<dbReference type="PRINTS" id="PR00039">
    <property type="entry name" value="HTHLYSR"/>
</dbReference>
<dbReference type="InterPro" id="IPR050389">
    <property type="entry name" value="LysR-type_TF"/>
</dbReference>
<reference evidence="6 7" key="1">
    <citation type="submission" date="2019-04" db="EMBL/GenBank/DDBJ databases">
        <title>Lampropedia sp YIM MLB12 draf genome.</title>
        <authorList>
            <person name="Wang Y.-X."/>
        </authorList>
    </citation>
    <scope>NUCLEOTIDE SEQUENCE [LARGE SCALE GENOMIC DNA]</scope>
    <source>
        <strain evidence="6 7">YIM MLB12</strain>
    </source>
</reference>
<keyword evidence="2" id="KW-0805">Transcription regulation</keyword>
<dbReference type="InterPro" id="IPR005119">
    <property type="entry name" value="LysR_subst-bd"/>
</dbReference>
<dbReference type="SUPFAM" id="SSF53850">
    <property type="entry name" value="Periplasmic binding protein-like II"/>
    <property type="match status" value="1"/>
</dbReference>
<name>A0A4S5BZY8_9BURK</name>
<dbReference type="AlphaFoldDB" id="A0A4S5BZY8"/>
<comment type="caution">
    <text evidence="6">The sequence shown here is derived from an EMBL/GenBank/DDBJ whole genome shotgun (WGS) entry which is preliminary data.</text>
</comment>
<keyword evidence="7" id="KW-1185">Reference proteome</keyword>
<evidence type="ECO:0000256" key="1">
    <source>
        <dbReference type="ARBA" id="ARBA00009437"/>
    </source>
</evidence>
<dbReference type="PROSITE" id="PS50931">
    <property type="entry name" value="HTH_LYSR"/>
    <property type="match status" value="1"/>
</dbReference>
<evidence type="ECO:0000313" key="7">
    <source>
        <dbReference type="Proteomes" id="UP000306236"/>
    </source>
</evidence>
<dbReference type="PANTHER" id="PTHR30118:SF15">
    <property type="entry name" value="TRANSCRIPTIONAL REGULATORY PROTEIN"/>
    <property type="match status" value="1"/>
</dbReference>
<dbReference type="InterPro" id="IPR036390">
    <property type="entry name" value="WH_DNA-bd_sf"/>
</dbReference>
<dbReference type="SUPFAM" id="SSF46785">
    <property type="entry name" value="Winged helix' DNA-binding domain"/>
    <property type="match status" value="1"/>
</dbReference>
<comment type="similarity">
    <text evidence="1">Belongs to the LysR transcriptional regulatory family.</text>
</comment>
<dbReference type="Gene3D" id="1.10.10.10">
    <property type="entry name" value="Winged helix-like DNA-binding domain superfamily/Winged helix DNA-binding domain"/>
    <property type="match status" value="1"/>
</dbReference>
<evidence type="ECO:0000256" key="4">
    <source>
        <dbReference type="ARBA" id="ARBA00023163"/>
    </source>
</evidence>
<dbReference type="Gene3D" id="3.40.190.10">
    <property type="entry name" value="Periplasmic binding protein-like II"/>
    <property type="match status" value="2"/>
</dbReference>
<dbReference type="InterPro" id="IPR036388">
    <property type="entry name" value="WH-like_DNA-bd_sf"/>
</dbReference>
<dbReference type="GO" id="GO:0003700">
    <property type="term" value="F:DNA-binding transcription factor activity"/>
    <property type="evidence" value="ECO:0007669"/>
    <property type="project" value="InterPro"/>
</dbReference>
<sequence length="332" mass="35910">MVMEQHLRQFDLNLLLVFHCVMQERSVSRAALALNMSQPALSGALARLRQATGDALFVRAGRSGMQPTPFALQLAQPVAQALGSISQRLRTSDVFDASTSSKQFTLAMLDVAELYFMPQLVAYCSQVAPHVRIAAHAPHASHAAVSGLGSVQEALRQGAVDLAIGAFEDMPQGAMQQLLFEQDFVLIARQGHPQLQLPEGPQASTAAKTKPVAVPKVPPAALTGLRCVLQHQPQGSYAHAQRWLLDAAGSQIAHHYCSSLVTVPFVVAQSDAVALVPAQLAQTYTALLGLRMAPVDGLEARLKTYCFWHPQFHQDQASRWLRSSLLQLFGGV</sequence>
<evidence type="ECO:0000259" key="5">
    <source>
        <dbReference type="PROSITE" id="PS50931"/>
    </source>
</evidence>
<accession>A0A4S5BZY8</accession>
<dbReference type="PANTHER" id="PTHR30118">
    <property type="entry name" value="HTH-TYPE TRANSCRIPTIONAL REGULATOR LEUO-RELATED"/>
    <property type="match status" value="1"/>
</dbReference>
<dbReference type="OrthoDB" id="8583877at2"/>
<gene>
    <name evidence="6" type="ORF">E8K88_03360</name>
</gene>
<evidence type="ECO:0000256" key="3">
    <source>
        <dbReference type="ARBA" id="ARBA00023125"/>
    </source>
</evidence>
<feature type="domain" description="HTH lysR-type" evidence="5">
    <location>
        <begin position="10"/>
        <end position="68"/>
    </location>
</feature>
<protein>
    <submittedName>
        <fullName evidence="6">LysR family transcriptional regulator</fullName>
    </submittedName>
</protein>
<dbReference type="Proteomes" id="UP000306236">
    <property type="component" value="Unassembled WGS sequence"/>
</dbReference>
<keyword evidence="3" id="KW-0238">DNA-binding</keyword>
<evidence type="ECO:0000313" key="6">
    <source>
        <dbReference type="EMBL" id="THJ35636.1"/>
    </source>
</evidence>
<dbReference type="Pfam" id="PF00126">
    <property type="entry name" value="HTH_1"/>
    <property type="match status" value="1"/>
</dbReference>
<dbReference type="InterPro" id="IPR000847">
    <property type="entry name" value="LysR_HTH_N"/>
</dbReference>
<proteinExistence type="inferred from homology"/>